<gene>
    <name evidence="2" type="primary">spag8</name>
</gene>
<dbReference type="GO" id="GO:0005737">
    <property type="term" value="C:cytoplasm"/>
    <property type="evidence" value="ECO:0007669"/>
    <property type="project" value="TreeGrafter"/>
</dbReference>
<dbReference type="GeneTree" id="ENSGT00640000091617"/>
<dbReference type="InterPro" id="IPR026124">
    <property type="entry name" value="Sperm-assoc_Ag8"/>
</dbReference>
<dbReference type="AlphaFoldDB" id="A0A667Y2Y3"/>
<keyword evidence="3" id="KW-1185">Reference proteome</keyword>
<feature type="region of interest" description="Disordered" evidence="1">
    <location>
        <begin position="155"/>
        <end position="186"/>
    </location>
</feature>
<name>A0A667Y2Y3_9TELE</name>
<dbReference type="Ensembl" id="ENSMMDT00005018978.1">
    <property type="protein sequence ID" value="ENSMMDP00005018529.1"/>
    <property type="gene ID" value="ENSMMDG00005009247.1"/>
</dbReference>
<dbReference type="PANTHER" id="PTHR15510">
    <property type="entry name" value="SPERM-ASSOCIATED ANTIGEN 8"/>
    <property type="match status" value="1"/>
</dbReference>
<evidence type="ECO:0000313" key="3">
    <source>
        <dbReference type="Proteomes" id="UP000472263"/>
    </source>
</evidence>
<dbReference type="GO" id="GO:0005634">
    <property type="term" value="C:nucleus"/>
    <property type="evidence" value="ECO:0007669"/>
    <property type="project" value="TreeGrafter"/>
</dbReference>
<dbReference type="PANTHER" id="PTHR15510:SF5">
    <property type="entry name" value="SPERM-ASSOCIATED ANTIGEN 8"/>
    <property type="match status" value="1"/>
</dbReference>
<dbReference type="Pfam" id="PF22584">
    <property type="entry name" value="CFAP143"/>
    <property type="match status" value="1"/>
</dbReference>
<evidence type="ECO:0000313" key="2">
    <source>
        <dbReference type="Ensembl" id="ENSMMDP00005018529.1"/>
    </source>
</evidence>
<reference evidence="2" key="2">
    <citation type="submission" date="2025-08" db="UniProtKB">
        <authorList>
            <consortium name="Ensembl"/>
        </authorList>
    </citation>
    <scope>IDENTIFICATION</scope>
</reference>
<evidence type="ECO:0000256" key="1">
    <source>
        <dbReference type="SAM" id="MobiDB-lite"/>
    </source>
</evidence>
<organism evidence="2 3">
    <name type="scientific">Myripristis murdjan</name>
    <name type="common">pinecone soldierfish</name>
    <dbReference type="NCBI Taxonomy" id="586833"/>
    <lineage>
        <taxon>Eukaryota</taxon>
        <taxon>Metazoa</taxon>
        <taxon>Chordata</taxon>
        <taxon>Craniata</taxon>
        <taxon>Vertebrata</taxon>
        <taxon>Euteleostomi</taxon>
        <taxon>Actinopterygii</taxon>
        <taxon>Neopterygii</taxon>
        <taxon>Teleostei</taxon>
        <taxon>Neoteleostei</taxon>
        <taxon>Acanthomorphata</taxon>
        <taxon>Holocentriformes</taxon>
        <taxon>Holocentridae</taxon>
        <taxon>Myripristis</taxon>
    </lineage>
</organism>
<reference evidence="2" key="1">
    <citation type="submission" date="2019-06" db="EMBL/GenBank/DDBJ databases">
        <authorList>
            <consortium name="Wellcome Sanger Institute Data Sharing"/>
        </authorList>
    </citation>
    <scope>NUCLEOTIDE SEQUENCE [LARGE SCALE GENOMIC DNA]</scope>
</reference>
<dbReference type="InParanoid" id="A0A667Y2Y3"/>
<protein>
    <submittedName>
        <fullName evidence="2">Sperm associated antigen 8</fullName>
    </submittedName>
</protein>
<dbReference type="GO" id="GO:0045944">
    <property type="term" value="P:positive regulation of transcription by RNA polymerase II"/>
    <property type="evidence" value="ECO:0007669"/>
    <property type="project" value="TreeGrafter"/>
</dbReference>
<dbReference type="GO" id="GO:0008017">
    <property type="term" value="F:microtubule binding"/>
    <property type="evidence" value="ECO:0007669"/>
    <property type="project" value="InterPro"/>
</dbReference>
<reference evidence="2" key="3">
    <citation type="submission" date="2025-09" db="UniProtKB">
        <authorList>
            <consortium name="Ensembl"/>
        </authorList>
    </citation>
    <scope>IDENTIFICATION</scope>
</reference>
<accession>A0A667Y2Y3</accession>
<dbReference type="OrthoDB" id="2120499at2759"/>
<dbReference type="FunCoup" id="A0A667Y2Y3">
    <property type="interactions" value="1"/>
</dbReference>
<proteinExistence type="predicted"/>
<dbReference type="Proteomes" id="UP000472263">
    <property type="component" value="Chromosome 12"/>
</dbReference>
<sequence length="186" mass="20429">MSTQAACGDGNDGKCLLEKSTEESAAAALDTEGSREQIQRLGHRDILTMDPASKIEDVSTMKAAYVSPRTAGVRLRGIRGELMEKHITQKIREQVHAEFNPAPPKTDFCSTTRKDFTVEGFVPLTLETTNVHDYKSDQAITFWSENHQRIQGVTAVPSPGSPFKKSTLFSTPVAQRLDEPALPPES</sequence>